<evidence type="ECO:0000313" key="2">
    <source>
        <dbReference type="EMBL" id="KUJ13442.1"/>
    </source>
</evidence>
<dbReference type="InterPro" id="IPR011051">
    <property type="entry name" value="RmlC_Cupin_sf"/>
</dbReference>
<dbReference type="InParanoid" id="A0A194X0Q2"/>
<dbReference type="Proteomes" id="UP000070700">
    <property type="component" value="Unassembled WGS sequence"/>
</dbReference>
<sequence length="119" mass="13591">MEQFEFHPAATHPGRTWLEKASLGSKIEEMILNEDPTNGRRTLLQRHEPGSLDAKESLHDYIEEIFIVEGDLGDKRTGLIYEKGYYAYRKPGMVHGPFFSEKGCLMFITCTPVEEGEKV</sequence>
<dbReference type="RefSeq" id="XP_018067797.1">
    <property type="nucleotide sequence ID" value="XM_018222859.1"/>
</dbReference>
<proteinExistence type="predicted"/>
<dbReference type="SUPFAM" id="SSF51182">
    <property type="entry name" value="RmlC-like cupins"/>
    <property type="match status" value="1"/>
</dbReference>
<reference evidence="2 3" key="1">
    <citation type="submission" date="2015-10" db="EMBL/GenBank/DDBJ databases">
        <title>Full genome of DAOMC 229536 Phialocephala scopiformis, a fungal endophyte of spruce producing the potent anti-insectan compound rugulosin.</title>
        <authorList>
            <consortium name="DOE Joint Genome Institute"/>
            <person name="Walker A.K."/>
            <person name="Frasz S.L."/>
            <person name="Seifert K.A."/>
            <person name="Miller J.D."/>
            <person name="Mondo S.J."/>
            <person name="Labutti K."/>
            <person name="Lipzen A."/>
            <person name="Dockter R."/>
            <person name="Kennedy M."/>
            <person name="Grigoriev I.V."/>
            <person name="Spatafora J.W."/>
        </authorList>
    </citation>
    <scope>NUCLEOTIDE SEQUENCE [LARGE SCALE GENOMIC DNA]</scope>
    <source>
        <strain evidence="2 3">CBS 120377</strain>
    </source>
</reference>
<dbReference type="KEGG" id="psco:LY89DRAFT_785143"/>
<dbReference type="OrthoDB" id="9970537at2759"/>
<organism evidence="2 3">
    <name type="scientific">Mollisia scopiformis</name>
    <name type="common">Conifer needle endophyte fungus</name>
    <name type="synonym">Phialocephala scopiformis</name>
    <dbReference type="NCBI Taxonomy" id="149040"/>
    <lineage>
        <taxon>Eukaryota</taxon>
        <taxon>Fungi</taxon>
        <taxon>Dikarya</taxon>
        <taxon>Ascomycota</taxon>
        <taxon>Pezizomycotina</taxon>
        <taxon>Leotiomycetes</taxon>
        <taxon>Helotiales</taxon>
        <taxon>Mollisiaceae</taxon>
        <taxon>Mollisia</taxon>
    </lineage>
</organism>
<keyword evidence="3" id="KW-1185">Reference proteome</keyword>
<dbReference type="GeneID" id="28832585"/>
<evidence type="ECO:0000313" key="3">
    <source>
        <dbReference type="Proteomes" id="UP000070700"/>
    </source>
</evidence>
<dbReference type="AlphaFoldDB" id="A0A194X0Q2"/>
<dbReference type="Pfam" id="PF12973">
    <property type="entry name" value="Cupin_7"/>
    <property type="match status" value="1"/>
</dbReference>
<dbReference type="InterPro" id="IPR025979">
    <property type="entry name" value="ChrR-like_cupin_dom"/>
</dbReference>
<name>A0A194X0Q2_MOLSC</name>
<feature type="domain" description="ChrR-like cupin" evidence="1">
    <location>
        <begin position="17"/>
        <end position="113"/>
    </location>
</feature>
<gene>
    <name evidence="2" type="ORF">LY89DRAFT_785143</name>
</gene>
<dbReference type="EMBL" id="KQ947422">
    <property type="protein sequence ID" value="KUJ13442.1"/>
    <property type="molecule type" value="Genomic_DNA"/>
</dbReference>
<protein>
    <recommendedName>
        <fullName evidence="1">ChrR-like cupin domain-containing protein</fullName>
    </recommendedName>
</protein>
<dbReference type="InterPro" id="IPR014710">
    <property type="entry name" value="RmlC-like_jellyroll"/>
</dbReference>
<evidence type="ECO:0000259" key="1">
    <source>
        <dbReference type="Pfam" id="PF12973"/>
    </source>
</evidence>
<dbReference type="Gene3D" id="2.60.120.10">
    <property type="entry name" value="Jelly Rolls"/>
    <property type="match status" value="1"/>
</dbReference>
<accession>A0A194X0Q2</accession>